<accession>A0A1H3N5V9</accession>
<dbReference type="OrthoDB" id="8540162at2"/>
<protein>
    <submittedName>
        <fullName evidence="1">Uncharacterized protein</fullName>
    </submittedName>
</protein>
<name>A0A1H3N5V9_9PROT</name>
<dbReference type="STRING" id="44576.SAMN05421881_106810"/>
<dbReference type="EMBL" id="FNOY01000068">
    <property type="protein sequence ID" value="SDY84256.1"/>
    <property type="molecule type" value="Genomic_DNA"/>
</dbReference>
<dbReference type="Proteomes" id="UP000198640">
    <property type="component" value="Unassembled WGS sequence"/>
</dbReference>
<evidence type="ECO:0000313" key="2">
    <source>
        <dbReference type="Proteomes" id="UP000198640"/>
    </source>
</evidence>
<keyword evidence="2" id="KW-1185">Reference proteome</keyword>
<organism evidence="1 2">
    <name type="scientific">Nitrosomonas halophila</name>
    <dbReference type="NCBI Taxonomy" id="44576"/>
    <lineage>
        <taxon>Bacteria</taxon>
        <taxon>Pseudomonadati</taxon>
        <taxon>Pseudomonadota</taxon>
        <taxon>Betaproteobacteria</taxon>
        <taxon>Nitrosomonadales</taxon>
        <taxon>Nitrosomonadaceae</taxon>
        <taxon>Nitrosomonas</taxon>
    </lineage>
</organism>
<reference evidence="1 2" key="1">
    <citation type="submission" date="2016-10" db="EMBL/GenBank/DDBJ databases">
        <authorList>
            <person name="de Groot N.N."/>
        </authorList>
    </citation>
    <scope>NUCLEOTIDE SEQUENCE [LARGE SCALE GENOMIC DNA]</scope>
    <source>
        <strain evidence="1 2">Nm1</strain>
    </source>
</reference>
<evidence type="ECO:0000313" key="1">
    <source>
        <dbReference type="EMBL" id="SDY84256.1"/>
    </source>
</evidence>
<sequence>MAISQQQKDEILSVVVSLFNGAPGGAILDDLAKAVEDGVPIYEISRLLAETNQFKALTSDKTTIPQQVEFLLDHFGFAPGGEPGSAAALAEEYFTLMN</sequence>
<gene>
    <name evidence="1" type="ORF">SAMN05421881_106810</name>
</gene>
<dbReference type="RefSeq" id="WP_090415559.1">
    <property type="nucleotide sequence ID" value="NZ_FNOY01000068.1"/>
</dbReference>
<dbReference type="AlphaFoldDB" id="A0A1H3N5V9"/>
<proteinExistence type="predicted"/>